<accession>A0A0B7N4V7</accession>
<protein>
    <submittedName>
        <fullName evidence="1">Uncharacterized protein</fullName>
    </submittedName>
</protein>
<evidence type="ECO:0000313" key="1">
    <source>
        <dbReference type="EMBL" id="CEP10438.1"/>
    </source>
</evidence>
<sequence length="103" mass="11622">MDPIHDTVTIMPFGFLLQGPNNTVICKYPLMPAQSGSLCLNDVCLKTPGGNFYLAKIQPKIQIPKNNIHFVMPLDIYQKSRGYNLLNISKMGVFWFALTHLPQ</sequence>
<name>A0A0B7N4V7_9FUNG</name>
<gene>
    <name evidence="1" type="primary">PARPA_04120.1 scaffold 11792</name>
</gene>
<reference evidence="1 2" key="1">
    <citation type="submission" date="2014-09" db="EMBL/GenBank/DDBJ databases">
        <authorList>
            <person name="Ellenberger Sabrina"/>
        </authorList>
    </citation>
    <scope>NUCLEOTIDE SEQUENCE [LARGE SCALE GENOMIC DNA]</scope>
    <source>
        <strain evidence="1 2">CBS 412.66</strain>
    </source>
</reference>
<evidence type="ECO:0000313" key="2">
    <source>
        <dbReference type="Proteomes" id="UP000054107"/>
    </source>
</evidence>
<dbReference type="AlphaFoldDB" id="A0A0B7N4V7"/>
<organism evidence="1 2">
    <name type="scientific">Parasitella parasitica</name>
    <dbReference type="NCBI Taxonomy" id="35722"/>
    <lineage>
        <taxon>Eukaryota</taxon>
        <taxon>Fungi</taxon>
        <taxon>Fungi incertae sedis</taxon>
        <taxon>Mucoromycota</taxon>
        <taxon>Mucoromycotina</taxon>
        <taxon>Mucoromycetes</taxon>
        <taxon>Mucorales</taxon>
        <taxon>Mucorineae</taxon>
        <taxon>Mucoraceae</taxon>
        <taxon>Parasitella</taxon>
    </lineage>
</organism>
<dbReference type="Proteomes" id="UP000054107">
    <property type="component" value="Unassembled WGS sequence"/>
</dbReference>
<proteinExistence type="predicted"/>
<dbReference type="EMBL" id="LN724120">
    <property type="protein sequence ID" value="CEP10438.1"/>
    <property type="molecule type" value="Genomic_DNA"/>
</dbReference>
<keyword evidence="2" id="KW-1185">Reference proteome</keyword>